<name>A0A931MXS8_9HYPH</name>
<accession>A0A931MXS8</accession>
<keyword evidence="3" id="KW-1185">Reference proteome</keyword>
<evidence type="ECO:0000313" key="2">
    <source>
        <dbReference type="EMBL" id="MBH0239573.1"/>
    </source>
</evidence>
<evidence type="ECO:0000256" key="1">
    <source>
        <dbReference type="SAM" id="MobiDB-lite"/>
    </source>
</evidence>
<dbReference type="CDD" id="cd16440">
    <property type="entry name" value="beta_Kdo_transferase_KpsC_1"/>
    <property type="match status" value="1"/>
</dbReference>
<proteinExistence type="predicted"/>
<dbReference type="RefSeq" id="WP_197312653.1">
    <property type="nucleotide sequence ID" value="NZ_JADZLT010000055.1"/>
</dbReference>
<evidence type="ECO:0000313" key="3">
    <source>
        <dbReference type="Proteomes" id="UP000631694"/>
    </source>
</evidence>
<dbReference type="GO" id="GO:0015774">
    <property type="term" value="P:polysaccharide transport"/>
    <property type="evidence" value="ECO:0007669"/>
    <property type="project" value="InterPro"/>
</dbReference>
<reference evidence="2" key="1">
    <citation type="submission" date="2020-12" db="EMBL/GenBank/DDBJ databases">
        <title>Methylobrevis albus sp. nov., isolated from fresh water lack sediment.</title>
        <authorList>
            <person name="Zou Q."/>
        </authorList>
    </citation>
    <scope>NUCLEOTIDE SEQUENCE</scope>
    <source>
        <strain evidence="2">L22</strain>
    </source>
</reference>
<feature type="region of interest" description="Disordered" evidence="1">
    <location>
        <begin position="1"/>
        <end position="136"/>
    </location>
</feature>
<dbReference type="EMBL" id="JADZLT010000055">
    <property type="protein sequence ID" value="MBH0239573.1"/>
    <property type="molecule type" value="Genomic_DNA"/>
</dbReference>
<dbReference type="Proteomes" id="UP000631694">
    <property type="component" value="Unassembled WGS sequence"/>
</dbReference>
<dbReference type="GO" id="GO:0000271">
    <property type="term" value="P:polysaccharide biosynthetic process"/>
    <property type="evidence" value="ECO:0007669"/>
    <property type="project" value="InterPro"/>
</dbReference>
<dbReference type="CDD" id="cd16439">
    <property type="entry name" value="beta_Kdo_transferase_KpsC_2"/>
    <property type="match status" value="1"/>
</dbReference>
<evidence type="ECO:0008006" key="4">
    <source>
        <dbReference type="Google" id="ProtNLM"/>
    </source>
</evidence>
<protein>
    <recommendedName>
        <fullName evidence="4">Capsule polysaccharide biosynthesis protein</fullName>
    </recommendedName>
</protein>
<dbReference type="InterPro" id="IPR007833">
    <property type="entry name" value="Capsule_polysaccharide_synth"/>
</dbReference>
<comment type="caution">
    <text evidence="2">The sequence shown here is derived from an EMBL/GenBank/DDBJ whole genome shotgun (WGS) entry which is preliminary data.</text>
</comment>
<gene>
    <name evidence="2" type="ORF">I5731_17255</name>
</gene>
<organism evidence="2 3">
    <name type="scientific">Methylobrevis albus</name>
    <dbReference type="NCBI Taxonomy" id="2793297"/>
    <lineage>
        <taxon>Bacteria</taxon>
        <taxon>Pseudomonadati</taxon>
        <taxon>Pseudomonadota</taxon>
        <taxon>Alphaproteobacteria</taxon>
        <taxon>Hyphomicrobiales</taxon>
        <taxon>Pleomorphomonadaceae</taxon>
        <taxon>Methylobrevis</taxon>
    </lineage>
</organism>
<feature type="compositionally biased region" description="Acidic residues" evidence="1">
    <location>
        <begin position="101"/>
        <end position="134"/>
    </location>
</feature>
<dbReference type="Pfam" id="PF05159">
    <property type="entry name" value="Capsule_synth"/>
    <property type="match status" value="3"/>
</dbReference>
<sequence>MADVAVMDNQKESGVKPSDQAVEATAESNDSVVVMFDAAGGPESATEETSPTSPAAVDLERPAADETFDVADPADFVADEHPDTGDVDEAPGDAADPVDLAADDGADDLGSDDAETGETDSDAADAEAVDDDATYEVPDPAEFVADDETDPDAGTGDATVTDEAAAFEADETAEAGETVAAAAPAGSAEAVAVAAAAAARSTRALPALRTIWILGAPVELRPLIEAAMPDRVFRFLLTTQPLGERRDRIVHSAGACVAAWGDARTSDLEEFIVETGVPFARLGPAGLLGPATGGPGLTPYGFYLDKTPAPPALGSSAVRTLRPSQMRTAAETARLQALLDAYLKAGVTLANPGCRGVAPPRSTRRSVLIVADEQDGLLAPASAKRFAGYGELVRIARERFPGWEINFVTNFDYFIPDAVVSQVVAGVDNVIHAPYSPQLLGGCEAVLVHNSFAGFDAAARGISVVAIGDTDLARGLAEKVPPLDLFAAVFADGVHYVDPVSSRAIELSDAIGLIAARAAQKTPVKPRVSAAWREPVARAPAAPAAPKPQPSAAAPVSIKKLLANLRVPDKKALTKEQATQPRPAEGVAHMVVPNWLAAEPAGEVPTGRLVGLDFDLRSGDNAFVPKVEAVIDLVLNDDADVSVSARRVANFAAKQPELFLRLVRGRLSRFGARAVVIRDLRNPAVRFFARAAGSLGVPRIYLPMNASDMLDDEERLQLESLSSLADLVLAWDEGYGALLEQIGYPADRILAVDAGVTAAVDASANNSILVSLGQRWERSRSEEPKDADDFIVDLIELADAFGYGVAFHLGKEFLKTLPDRGLQILQSVPNVTFEIEGAELRPFDELLLESTVVLCDSRAIQRRVQQIGLLGVLLARDAEAVPAGRNICRNAAEVRSALAASLDNLPAEGGPATGSDAEALDEVLGELLSGARTVTVLPPPEERLLSGGKVPFAVVSSTVPLAELQRTQRHLLPMIGARRWVRTTAATALSEMIDIDLVVQWGIRSNVQKEAVDLARRRLGIGRLLLEDGFIRSINIGLSGDPTLSVTMDDMTPFYDATQPSRLETILNDKSFALTPDQKARSRAAIELITSLKVTKYNFAPYRRLDLGAPERKKILVVDQRGGDQSIESGLASPTSFQAMVMAAIELSRDHDVIIKTHPDANIGGKDSAIGLATLESARNNPAVTVVTDDMNPYSLIDVVDKVFVVTSGLGFEALMAGKEVWCFGVPFYAGWGLTKDRVKVPRRTAKRTIEDLFHTFYITLSRYFDPVVEQPCEVERVVQYIADIRPWRMPDETLTLGAAVREEAGALSPAELPTPLQEQPLAADATIWALNFSPWKREYLQNIFSNHRIEFVDAGTSIQDISGAIRGSNNPAFVVWGRSTRPGLSVLCRRWSIPVYRMEDGFVRSVGLGADKVLPYSFCLDSRGIYFDATQPSDLEVVLSSFDFAAEPDLVEQAATLREMIVARGLSKYNFPYPSTEGGPFGPKRAKRVLVIGQVEDDASIEFGGPPGGVSNNDLVRLARAENPDAQVIYKIHPDVLAGRRAYNSDPADVAGICEISSGPLSMHDAFHEVDHVYTITSLAGFEALMRGIKVTTVGAPFYAGWGLTDTRMATPRRNRQLTIDQLFAGAYLLYAKYCDPKTGAVLDLRTVIEEIESELQLLADPVFDAGLFEADE</sequence>